<feature type="region of interest" description="Disordered" evidence="8">
    <location>
        <begin position="557"/>
        <end position="577"/>
    </location>
</feature>
<evidence type="ECO:0000256" key="6">
    <source>
        <dbReference type="ARBA" id="ARBA00023242"/>
    </source>
</evidence>
<dbReference type="Proteomes" id="UP001309876">
    <property type="component" value="Unassembled WGS sequence"/>
</dbReference>
<sequence length="875" mass="98916">MPYQYGHFPPNELYGYDYTQQYVQPYTGNVHPQNQVQVVVPQRQSFNPHLLNQSPSRPANNYPSQLPQPQFANNPGFDQGPYYNQASLLQNNQLYPQENSGYTASNQYYHQPQQYQSQRQPQVVVPPSPVRQIQQQQVAAPAIATPVVNHHNRMPSNPAQPHPRPSPVHSIPVVRVPPRQAMPESSILQQTKTNTPRQSSAQKPWTESAPEIPSAQYPSVLLSLADEYLEASRCMDERTEDYYSIVATALACMETTLKNFKLSPLREAQVSLKYAQALYDETDNLDVAETTLSRSIDLCGRMNLVDLKYAMQLLLAKVLFRSKPKAAMRDLQAMIQDIETYRHSAWEYSFRFQAAFFDLELSAASNLHDAVHQLERIQHIARQNNDHTVYAFAALLESLVHLNDTAQESVTHAQSALAKARSLQLNPEIATHPQVSSMMDLLDVVCSLQNGKTTTEDLLQRRKNMAKTISDAVQRNPHWAKDELLWLRINPTSLRGVATQDCGLVQEVDGKYYIALTWMGKLELEGVGYLVNSICWTLASQAFHDKARAYMREGYRIPNDEIPNPPKSENGTKPPKPITIKDNEFRNRSHLLAAHFQSEVALLSYAQGPLDDCPKALKALEGHLARTKQVPQEYKALIDYLKGCIYQANGNLGAAVKHFQSPDLALQPKQRSDQTPNQKHQQANRKDTILLQLQLLAAMNVANIIRSLSHPQYHHLQTLFATISSHMTPNSPANIRSAYNVLLAAMPADSTTLQVKSVLSTAMYLGRDTKNHQISSIALALIQDRFFRGGVQDKQAAKSARTAAYMVRDKWQNALWWAICGNMEVESLLLQVQSQGLLKGTPEHAKAWDEIRAKREEVQRAWQRVPPRVQQEMQR</sequence>
<evidence type="ECO:0000256" key="4">
    <source>
        <dbReference type="ARBA" id="ARBA00022776"/>
    </source>
</evidence>
<evidence type="ECO:0000256" key="5">
    <source>
        <dbReference type="ARBA" id="ARBA00022829"/>
    </source>
</evidence>
<dbReference type="InterPro" id="IPR019440">
    <property type="entry name" value="MAU2"/>
</dbReference>
<comment type="subcellular location">
    <subcellularLocation>
        <location evidence="1">Nucleus</location>
    </subcellularLocation>
</comment>
<comment type="caution">
    <text evidence="9">The sequence shown here is derived from an EMBL/GenBank/DDBJ whole genome shotgun (WGS) entry which is preliminary data.</text>
</comment>
<dbReference type="GO" id="GO:0051301">
    <property type="term" value="P:cell division"/>
    <property type="evidence" value="ECO:0007669"/>
    <property type="project" value="UniProtKB-KW"/>
</dbReference>
<feature type="compositionally biased region" description="Polar residues" evidence="8">
    <location>
        <begin position="47"/>
        <end position="73"/>
    </location>
</feature>
<keyword evidence="4" id="KW-0498">Mitosis</keyword>
<dbReference type="GO" id="GO:0005634">
    <property type="term" value="C:nucleus"/>
    <property type="evidence" value="ECO:0007669"/>
    <property type="project" value="UniProtKB-SubCell"/>
</dbReference>
<dbReference type="EMBL" id="JAVRRJ010000001">
    <property type="protein sequence ID" value="KAK5089916.1"/>
    <property type="molecule type" value="Genomic_DNA"/>
</dbReference>
<evidence type="ECO:0000313" key="10">
    <source>
        <dbReference type="Proteomes" id="UP001309876"/>
    </source>
</evidence>
<keyword evidence="7" id="KW-0131">Cell cycle</keyword>
<evidence type="ECO:0000313" key="9">
    <source>
        <dbReference type="EMBL" id="KAK5089916.1"/>
    </source>
</evidence>
<accession>A0AAN7T6S9</accession>
<keyword evidence="10" id="KW-1185">Reference proteome</keyword>
<reference evidence="9 10" key="1">
    <citation type="submission" date="2023-08" db="EMBL/GenBank/DDBJ databases">
        <title>Black Yeasts Isolated from many extreme environments.</title>
        <authorList>
            <person name="Coleine C."/>
            <person name="Stajich J.E."/>
            <person name="Selbmann L."/>
        </authorList>
    </citation>
    <scope>NUCLEOTIDE SEQUENCE [LARGE SCALE GENOMIC DNA]</scope>
    <source>
        <strain evidence="9 10">CCFEE 5910</strain>
    </source>
</reference>
<feature type="region of interest" description="Disordered" evidence="8">
    <location>
        <begin position="185"/>
        <end position="211"/>
    </location>
</feature>
<evidence type="ECO:0000256" key="8">
    <source>
        <dbReference type="SAM" id="MobiDB-lite"/>
    </source>
</evidence>
<keyword evidence="6" id="KW-0539">Nucleus</keyword>
<comment type="similarity">
    <text evidence="2">Belongs to the SCC4/mau-2 family.</text>
</comment>
<evidence type="ECO:0000256" key="3">
    <source>
        <dbReference type="ARBA" id="ARBA00022618"/>
    </source>
</evidence>
<dbReference type="Pfam" id="PF10345">
    <property type="entry name" value="Cohesin_load"/>
    <property type="match status" value="1"/>
</dbReference>
<evidence type="ECO:0000256" key="7">
    <source>
        <dbReference type="ARBA" id="ARBA00023306"/>
    </source>
</evidence>
<evidence type="ECO:0000256" key="2">
    <source>
        <dbReference type="ARBA" id="ARBA00008585"/>
    </source>
</evidence>
<keyword evidence="3" id="KW-0132">Cell division</keyword>
<dbReference type="GO" id="GO:0007064">
    <property type="term" value="P:mitotic sister chromatid cohesion"/>
    <property type="evidence" value="ECO:0007669"/>
    <property type="project" value="InterPro"/>
</dbReference>
<evidence type="ECO:0008006" key="11">
    <source>
        <dbReference type="Google" id="ProtNLM"/>
    </source>
</evidence>
<feature type="region of interest" description="Disordered" evidence="8">
    <location>
        <begin position="47"/>
        <end position="83"/>
    </location>
</feature>
<dbReference type="AlphaFoldDB" id="A0AAN7T6S9"/>
<evidence type="ECO:0000256" key="1">
    <source>
        <dbReference type="ARBA" id="ARBA00004123"/>
    </source>
</evidence>
<feature type="region of interest" description="Disordered" evidence="8">
    <location>
        <begin position="153"/>
        <end position="172"/>
    </location>
</feature>
<protein>
    <recommendedName>
        <fullName evidence="11">Cohesin loading factor-domain-containing protein</fullName>
    </recommendedName>
</protein>
<dbReference type="PANTHER" id="PTHR21394">
    <property type="entry name" value="MAU2 CHROMATID COHESION FACTOR HOMOLOG"/>
    <property type="match status" value="1"/>
</dbReference>
<feature type="compositionally biased region" description="Polar residues" evidence="8">
    <location>
        <begin position="186"/>
        <end position="205"/>
    </location>
</feature>
<gene>
    <name evidence="9" type="ORF">LTR05_000083</name>
</gene>
<proteinExistence type="inferred from homology"/>
<organism evidence="9 10">
    <name type="scientific">Lithohypha guttulata</name>
    <dbReference type="NCBI Taxonomy" id="1690604"/>
    <lineage>
        <taxon>Eukaryota</taxon>
        <taxon>Fungi</taxon>
        <taxon>Dikarya</taxon>
        <taxon>Ascomycota</taxon>
        <taxon>Pezizomycotina</taxon>
        <taxon>Eurotiomycetes</taxon>
        <taxon>Chaetothyriomycetidae</taxon>
        <taxon>Chaetothyriales</taxon>
        <taxon>Trichomeriaceae</taxon>
        <taxon>Lithohypha</taxon>
    </lineage>
</organism>
<name>A0AAN7T6S9_9EURO</name>
<keyword evidence="5" id="KW-0159">Chromosome partition</keyword>
<dbReference type="GO" id="GO:0007059">
    <property type="term" value="P:chromosome segregation"/>
    <property type="evidence" value="ECO:0007669"/>
    <property type="project" value="UniProtKB-KW"/>
</dbReference>